<dbReference type="PROSITE" id="PS51686">
    <property type="entry name" value="SAM_MT_RSMB_NOP"/>
    <property type="match status" value="1"/>
</dbReference>
<proteinExistence type="predicted"/>
<dbReference type="EMBL" id="UINC01199275">
    <property type="protein sequence ID" value="SVE17623.1"/>
    <property type="molecule type" value="Genomic_DNA"/>
</dbReference>
<evidence type="ECO:0000313" key="6">
    <source>
        <dbReference type="EMBL" id="SVE17623.1"/>
    </source>
</evidence>
<dbReference type="GO" id="GO:0001510">
    <property type="term" value="P:RNA methylation"/>
    <property type="evidence" value="ECO:0007669"/>
    <property type="project" value="InterPro"/>
</dbReference>
<keyword evidence="3" id="KW-0949">S-adenosyl-L-methionine</keyword>
<dbReference type="SUPFAM" id="SSF53335">
    <property type="entry name" value="S-adenosyl-L-methionine-dependent methyltransferases"/>
    <property type="match status" value="1"/>
</dbReference>
<evidence type="ECO:0000256" key="1">
    <source>
        <dbReference type="ARBA" id="ARBA00022603"/>
    </source>
</evidence>
<dbReference type="Gene3D" id="3.40.50.150">
    <property type="entry name" value="Vaccinia Virus protein VP39"/>
    <property type="match status" value="1"/>
</dbReference>
<dbReference type="InterPro" id="IPR023267">
    <property type="entry name" value="RCMT"/>
</dbReference>
<dbReference type="PANTHER" id="PTHR22807">
    <property type="entry name" value="NOP2 YEAST -RELATED NOL1/NOP2/FMU SUN DOMAIN-CONTAINING"/>
    <property type="match status" value="1"/>
</dbReference>
<keyword evidence="4" id="KW-0694">RNA-binding</keyword>
<feature type="domain" description="SAM-dependent MTase RsmB/NOP-type" evidence="5">
    <location>
        <begin position="1"/>
        <end position="165"/>
    </location>
</feature>
<evidence type="ECO:0000256" key="4">
    <source>
        <dbReference type="ARBA" id="ARBA00022884"/>
    </source>
</evidence>
<organism evidence="6">
    <name type="scientific">marine metagenome</name>
    <dbReference type="NCBI Taxonomy" id="408172"/>
    <lineage>
        <taxon>unclassified sequences</taxon>
        <taxon>metagenomes</taxon>
        <taxon>ecological metagenomes</taxon>
    </lineage>
</organism>
<evidence type="ECO:0000256" key="3">
    <source>
        <dbReference type="ARBA" id="ARBA00022691"/>
    </source>
</evidence>
<keyword evidence="1" id="KW-0489">Methyltransferase</keyword>
<dbReference type="AlphaFoldDB" id="A0A383BCS6"/>
<dbReference type="GO" id="GO:0003723">
    <property type="term" value="F:RNA binding"/>
    <property type="evidence" value="ECO:0007669"/>
    <property type="project" value="UniProtKB-KW"/>
</dbReference>
<evidence type="ECO:0000256" key="2">
    <source>
        <dbReference type="ARBA" id="ARBA00022679"/>
    </source>
</evidence>
<dbReference type="InterPro" id="IPR049560">
    <property type="entry name" value="MeTrfase_RsmB-F_NOP2_cat"/>
</dbReference>
<protein>
    <recommendedName>
        <fullName evidence="5">SAM-dependent MTase RsmB/NOP-type domain-containing protein</fullName>
    </recommendedName>
</protein>
<keyword evidence="2" id="KW-0808">Transferase</keyword>
<dbReference type="PANTHER" id="PTHR22807:SF53">
    <property type="entry name" value="RIBOSOMAL RNA SMALL SUBUNIT METHYLTRANSFERASE B-RELATED"/>
    <property type="match status" value="1"/>
</dbReference>
<dbReference type="InterPro" id="IPR029063">
    <property type="entry name" value="SAM-dependent_MTases_sf"/>
</dbReference>
<name>A0A383BCS6_9ZZZZ</name>
<accession>A0A383BCS6</accession>
<gene>
    <name evidence="6" type="ORF">METZ01_LOCUS470477</name>
</gene>
<reference evidence="6" key="1">
    <citation type="submission" date="2018-05" db="EMBL/GenBank/DDBJ databases">
        <authorList>
            <person name="Lanie J.A."/>
            <person name="Ng W.-L."/>
            <person name="Kazmierczak K.M."/>
            <person name="Andrzejewski T.M."/>
            <person name="Davidsen T.M."/>
            <person name="Wayne K.J."/>
            <person name="Tettelin H."/>
            <person name="Glass J.I."/>
            <person name="Rusch D."/>
            <person name="Podicherti R."/>
            <person name="Tsui H.-C.T."/>
            <person name="Winkler M.E."/>
        </authorList>
    </citation>
    <scope>NUCLEOTIDE SEQUENCE</scope>
</reference>
<dbReference type="GO" id="GO:0008173">
    <property type="term" value="F:RNA methyltransferase activity"/>
    <property type="evidence" value="ECO:0007669"/>
    <property type="project" value="InterPro"/>
</dbReference>
<evidence type="ECO:0000259" key="5">
    <source>
        <dbReference type="PROSITE" id="PS51686"/>
    </source>
</evidence>
<feature type="non-terminal residue" evidence="6">
    <location>
        <position position="1"/>
    </location>
</feature>
<dbReference type="InterPro" id="IPR001678">
    <property type="entry name" value="MeTrfase_RsmB-F_NOP2_dom"/>
</dbReference>
<dbReference type="Pfam" id="PF01189">
    <property type="entry name" value="Methyltr_RsmB-F"/>
    <property type="match status" value="1"/>
</dbReference>
<sequence>GKTCLIAERMNNNGQLTATDASESRLELLRENCNRMKVTCATLVQADKVTADGAKFDRVLVDVPCTNTGVMRRRLDLRWRLNPGEYGTLSRTQLDLLGQAATKTKPDGHLVYSTCSIEPEENGQLVARFVKANPEWQLTDERSLNPIENHTDGAYAARLIRRVGD</sequence>